<dbReference type="Proteomes" id="UP001059912">
    <property type="component" value="Chromosome 1"/>
</dbReference>
<gene>
    <name evidence="1" type="ORF">HB762_08895</name>
</gene>
<evidence type="ECO:0000313" key="2">
    <source>
        <dbReference type="Proteomes" id="UP001059912"/>
    </source>
</evidence>
<sequence length="251" mass="28857">MLPSKKLDWEVGMGLTCTQYPKIIKTIETALSFTDPVAGPLLSGCFSYFTGKVTSNVERDKLITLFKDINNRLDDIDGRIKIYEHQHSECLEFIYDLVSSSLNVSSKMQPHVATILINKLIGKESFEEANACKMWLFRMTELHLLVLDACWNAEPYHLINKKGETLQLSGEGHNFFKFTSEDVTSMENEFFDYIPSKFEHYDPFVIRLISQDLLGMGLLARTPDGILNRDFVLSLSDAGIWFYEWAFKLRK</sequence>
<organism evidence="1 2">
    <name type="scientific">Vibrio campbellii</name>
    <dbReference type="NCBI Taxonomy" id="680"/>
    <lineage>
        <taxon>Bacteria</taxon>
        <taxon>Pseudomonadati</taxon>
        <taxon>Pseudomonadota</taxon>
        <taxon>Gammaproteobacteria</taxon>
        <taxon>Vibrionales</taxon>
        <taxon>Vibrionaceae</taxon>
        <taxon>Vibrio</taxon>
    </lineage>
</organism>
<keyword evidence="2" id="KW-1185">Reference proteome</keyword>
<proteinExistence type="predicted"/>
<accession>A0ABY5IB08</accession>
<dbReference type="RefSeq" id="WP_255898022.1">
    <property type="nucleotide sequence ID" value="NZ_CP050470.1"/>
</dbReference>
<name>A0ABY5IB08_9VIBR</name>
<dbReference type="EMBL" id="CP050470">
    <property type="protein sequence ID" value="UTZ31510.1"/>
    <property type="molecule type" value="Genomic_DNA"/>
</dbReference>
<protein>
    <recommendedName>
        <fullName evidence="3">DUF4393 domain-containing protein</fullName>
    </recommendedName>
</protein>
<evidence type="ECO:0000313" key="1">
    <source>
        <dbReference type="EMBL" id="UTZ31510.1"/>
    </source>
</evidence>
<evidence type="ECO:0008006" key="3">
    <source>
        <dbReference type="Google" id="ProtNLM"/>
    </source>
</evidence>
<reference evidence="1" key="1">
    <citation type="submission" date="2020-03" db="EMBL/GenBank/DDBJ databases">
        <title>Five strains of Vibrio campbellii isolated from Mariana Trench.</title>
        <authorList>
            <person name="Liang J."/>
            <person name="Zhang X.-H."/>
        </authorList>
    </citation>
    <scope>NUCLEOTIDE SEQUENCE</scope>
    <source>
        <strain evidence="1">LJC013</strain>
    </source>
</reference>